<comment type="caution">
    <text evidence="1">The sequence shown here is derived from an EMBL/GenBank/DDBJ whole genome shotgun (WGS) entry which is preliminary data.</text>
</comment>
<name>A0A2A5SZZ4_9GAMM</name>
<dbReference type="Proteomes" id="UP000219020">
    <property type="component" value="Unassembled WGS sequence"/>
</dbReference>
<evidence type="ECO:0000313" key="1">
    <source>
        <dbReference type="EMBL" id="PCS21466.1"/>
    </source>
</evidence>
<reference evidence="2" key="1">
    <citation type="submission" date="2017-04" db="EMBL/GenBank/DDBJ databases">
        <title>Genome evolution of the luminous symbionts of deep sea anglerfish.</title>
        <authorList>
            <person name="Hendry T.A."/>
        </authorList>
    </citation>
    <scope>NUCLEOTIDE SEQUENCE [LARGE SCALE GENOMIC DNA]</scope>
</reference>
<keyword evidence="2" id="KW-1185">Reference proteome</keyword>
<accession>A0A2A5SZZ4</accession>
<dbReference type="AlphaFoldDB" id="A0A2A5SZZ4"/>
<proteinExistence type="predicted"/>
<gene>
    <name evidence="1" type="ORF">BTN49_3006</name>
</gene>
<sequence length="41" mass="4864">MLNDVLTKPLLNYHHSFFLFTHDSESLPQYCVEVFQQLNPP</sequence>
<evidence type="ECO:0000313" key="2">
    <source>
        <dbReference type="Proteomes" id="UP000219020"/>
    </source>
</evidence>
<protein>
    <submittedName>
        <fullName evidence="1">Uncharacterized protein</fullName>
    </submittedName>
</protein>
<organism evidence="1 2">
    <name type="scientific">Candidatus Enterovibrio escicola</name>
    <dbReference type="NCBI Taxonomy" id="1927127"/>
    <lineage>
        <taxon>Bacteria</taxon>
        <taxon>Pseudomonadati</taxon>
        <taxon>Pseudomonadota</taxon>
        <taxon>Gammaproteobacteria</taxon>
        <taxon>Vibrionales</taxon>
        <taxon>Vibrionaceae</taxon>
        <taxon>Enterovibrio</taxon>
    </lineage>
</organism>
<dbReference type="EMBL" id="NBYY01000034">
    <property type="protein sequence ID" value="PCS21466.1"/>
    <property type="molecule type" value="Genomic_DNA"/>
</dbReference>